<reference evidence="7 8" key="1">
    <citation type="submission" date="2011-01" db="EMBL/GenBank/DDBJ databases">
        <authorList>
            <person name="Muzny D."/>
            <person name="Qin X."/>
            <person name="Deng J."/>
            <person name="Jiang H."/>
            <person name="Liu Y."/>
            <person name="Qu J."/>
            <person name="Song X.-Z."/>
            <person name="Zhang L."/>
            <person name="Thornton R."/>
            <person name="Coyle M."/>
            <person name="Francisco L."/>
            <person name="Jackson L."/>
            <person name="Javaid M."/>
            <person name="Korchina V."/>
            <person name="Kovar C."/>
            <person name="Mata R."/>
            <person name="Mathew T."/>
            <person name="Ngo R."/>
            <person name="Nguyen L."/>
            <person name="Nguyen N."/>
            <person name="Okwuonu G."/>
            <person name="Ongeri F."/>
            <person name="Pham C."/>
            <person name="Simmons D."/>
            <person name="Wilczek-Boney K."/>
            <person name="Hale W."/>
            <person name="Jakkamsetti A."/>
            <person name="Pham P."/>
            <person name="Ruth R."/>
            <person name="San Lucas F."/>
            <person name="Warren J."/>
            <person name="Zhang J."/>
            <person name="Zhao Z."/>
            <person name="Zhou C."/>
            <person name="Zhu D."/>
            <person name="Lee S."/>
            <person name="Bess C."/>
            <person name="Blankenburg K."/>
            <person name="Forbes L."/>
            <person name="Fu Q."/>
            <person name="Gubbala S."/>
            <person name="Hirani K."/>
            <person name="Jayaseelan J.C."/>
            <person name="Lara F."/>
            <person name="Munidasa M."/>
            <person name="Palculict T."/>
            <person name="Patil S."/>
            <person name="Pu L.-L."/>
            <person name="Saada N."/>
            <person name="Tang L."/>
            <person name="Weissenberger G."/>
            <person name="Zhu Y."/>
            <person name="Hemphill L."/>
            <person name="Shang Y."/>
            <person name="Youmans B."/>
            <person name="Ayvaz T."/>
            <person name="Ross M."/>
            <person name="Santibanez J."/>
            <person name="Aqrawi P."/>
            <person name="Gross S."/>
            <person name="Joshi V."/>
            <person name="Fowler G."/>
            <person name="Nazareth L."/>
            <person name="Reid J."/>
            <person name="Worley K."/>
            <person name="Petrosino J."/>
            <person name="Highlander S."/>
            <person name="Gibbs R."/>
        </authorList>
    </citation>
    <scope>NUCLEOTIDE SEQUENCE [LARGE SCALE GENOMIC DNA]</scope>
    <source>
        <strain evidence="7 8">DSM 16608</strain>
    </source>
</reference>
<name>F0F6E5_9BACT</name>
<dbReference type="InterPro" id="IPR037004">
    <property type="entry name" value="Exonuc_VII_ssu_sf"/>
</dbReference>
<dbReference type="Gene3D" id="1.10.287.1040">
    <property type="entry name" value="Exonuclease VII, small subunit"/>
    <property type="match status" value="1"/>
</dbReference>
<dbReference type="HOGENOM" id="CLU_145918_4_3_10"/>
<dbReference type="STRING" id="888743.HMPREF9141_1167"/>
<comment type="caution">
    <text evidence="7">The sequence shown here is derived from an EMBL/GenBank/DDBJ whole genome shotgun (WGS) entry which is preliminary data.</text>
</comment>
<dbReference type="GO" id="GO:0006308">
    <property type="term" value="P:DNA catabolic process"/>
    <property type="evidence" value="ECO:0007669"/>
    <property type="project" value="UniProtKB-UniRule"/>
</dbReference>
<keyword evidence="3" id="KW-0540">Nuclease</keyword>
<keyword evidence="2" id="KW-0963">Cytoplasm</keyword>
<dbReference type="EMBL" id="AEWX01000017">
    <property type="protein sequence ID" value="EGC20227.1"/>
    <property type="molecule type" value="Genomic_DNA"/>
</dbReference>
<evidence type="ECO:0000313" key="8">
    <source>
        <dbReference type="Proteomes" id="UP000005697"/>
    </source>
</evidence>
<sequence>MKKRTNRMKDVNYEEAVRQLEDIVEKMERGELDVDSMASRLKQAQGLIKLCKQKLKHTDDEIQKLLSDR</sequence>
<gene>
    <name evidence="7" type="ORF">HMPREF9141_1167</name>
</gene>
<evidence type="ECO:0000256" key="2">
    <source>
        <dbReference type="ARBA" id="ARBA00022490"/>
    </source>
</evidence>
<evidence type="ECO:0000256" key="5">
    <source>
        <dbReference type="ARBA" id="ARBA00022839"/>
    </source>
</evidence>
<proteinExistence type="inferred from homology"/>
<dbReference type="InterPro" id="IPR003761">
    <property type="entry name" value="Exonuc_VII_S"/>
</dbReference>
<keyword evidence="4" id="KW-0378">Hydrolase</keyword>
<organism evidence="7 8">
    <name type="scientific">Prevotella multiformis DSM 16608</name>
    <dbReference type="NCBI Taxonomy" id="888743"/>
    <lineage>
        <taxon>Bacteria</taxon>
        <taxon>Pseudomonadati</taxon>
        <taxon>Bacteroidota</taxon>
        <taxon>Bacteroidia</taxon>
        <taxon>Bacteroidales</taxon>
        <taxon>Prevotellaceae</taxon>
        <taxon>Prevotella</taxon>
    </lineage>
</organism>
<keyword evidence="5" id="KW-0269">Exonuclease</keyword>
<evidence type="ECO:0000256" key="3">
    <source>
        <dbReference type="ARBA" id="ARBA00022722"/>
    </source>
</evidence>
<comment type="similarity">
    <text evidence="1">Belongs to the XseB family.</text>
</comment>
<protein>
    <recommendedName>
        <fullName evidence="6">Exodeoxyribonuclease VII small subunit</fullName>
        <ecNumber evidence="6">3.1.11.6</ecNumber>
    </recommendedName>
</protein>
<dbReference type="eggNOG" id="COG1722">
    <property type="taxonomic scope" value="Bacteria"/>
</dbReference>
<evidence type="ECO:0000256" key="4">
    <source>
        <dbReference type="ARBA" id="ARBA00022801"/>
    </source>
</evidence>
<dbReference type="Pfam" id="PF02609">
    <property type="entry name" value="Exonuc_VII_S"/>
    <property type="match status" value="1"/>
</dbReference>
<dbReference type="AlphaFoldDB" id="F0F6E5"/>
<evidence type="ECO:0000256" key="1">
    <source>
        <dbReference type="ARBA" id="ARBA00009998"/>
    </source>
</evidence>
<keyword evidence="8" id="KW-1185">Reference proteome</keyword>
<dbReference type="EC" id="3.1.11.6" evidence="6"/>
<dbReference type="GO" id="GO:0009318">
    <property type="term" value="C:exodeoxyribonuclease VII complex"/>
    <property type="evidence" value="ECO:0007669"/>
    <property type="project" value="UniProtKB-UniRule"/>
</dbReference>
<dbReference type="GO" id="GO:0008855">
    <property type="term" value="F:exodeoxyribonuclease VII activity"/>
    <property type="evidence" value="ECO:0007669"/>
    <property type="project" value="UniProtKB-UniRule"/>
</dbReference>
<dbReference type="Proteomes" id="UP000005697">
    <property type="component" value="Unassembled WGS sequence"/>
</dbReference>
<accession>F0F6E5</accession>
<evidence type="ECO:0000313" key="7">
    <source>
        <dbReference type="EMBL" id="EGC20227.1"/>
    </source>
</evidence>
<dbReference type="SUPFAM" id="SSF116842">
    <property type="entry name" value="XseB-like"/>
    <property type="match status" value="1"/>
</dbReference>
<dbReference type="NCBIfam" id="TIGR01280">
    <property type="entry name" value="xseB"/>
    <property type="match status" value="1"/>
</dbReference>
<evidence type="ECO:0000256" key="6">
    <source>
        <dbReference type="NCBIfam" id="TIGR01280"/>
    </source>
</evidence>